<gene>
    <name evidence="2" type="ORF">LuPra_04670</name>
</gene>
<keyword evidence="3" id="KW-1185">Reference proteome</keyword>
<dbReference type="Proteomes" id="UP000076079">
    <property type="component" value="Chromosome"/>
</dbReference>
<evidence type="ECO:0000313" key="2">
    <source>
        <dbReference type="EMBL" id="AMY11420.1"/>
    </source>
</evidence>
<name>A0A143PTK6_LUTPR</name>
<dbReference type="PATRIC" id="fig|1813736.3.peg.4926"/>
<dbReference type="EMBL" id="CP015136">
    <property type="protein sequence ID" value="AMY11420.1"/>
    <property type="molecule type" value="Genomic_DNA"/>
</dbReference>
<proteinExistence type="predicted"/>
<sequence>MDPARCRGASVLRSLRQMLKGFMHARLACGCRITFREGVEGSPVVVVVDNKSPQCASTLHVAGLPLFDTRESLRPSTRLGPPEEEEYEEEG</sequence>
<evidence type="ECO:0000256" key="1">
    <source>
        <dbReference type="SAM" id="MobiDB-lite"/>
    </source>
</evidence>
<reference evidence="2 3" key="1">
    <citation type="journal article" date="2016" name="Genome Announc.">
        <title>First Complete Genome Sequence of a Subdivision 6 Acidobacterium Strain.</title>
        <authorList>
            <person name="Huang S."/>
            <person name="Vieira S."/>
            <person name="Bunk B."/>
            <person name="Riedel T."/>
            <person name="Sproer C."/>
            <person name="Overmann J."/>
        </authorList>
    </citation>
    <scope>NUCLEOTIDE SEQUENCE [LARGE SCALE GENOMIC DNA]</scope>
    <source>
        <strain evidence="3">DSM 100886 HEG_-6_39</strain>
    </source>
</reference>
<reference evidence="3" key="2">
    <citation type="submission" date="2016-04" db="EMBL/GenBank/DDBJ databases">
        <title>First Complete Genome Sequence of a Subdivision 6 Acidobacterium.</title>
        <authorList>
            <person name="Huang S."/>
            <person name="Vieira S."/>
            <person name="Bunk B."/>
            <person name="Riedel T."/>
            <person name="Sproeer C."/>
            <person name="Overmann J."/>
        </authorList>
    </citation>
    <scope>NUCLEOTIDE SEQUENCE [LARGE SCALE GENOMIC DNA]</scope>
    <source>
        <strain evidence="3">DSM 100886 HEG_-6_39</strain>
    </source>
</reference>
<feature type="region of interest" description="Disordered" evidence="1">
    <location>
        <begin position="72"/>
        <end position="91"/>
    </location>
</feature>
<feature type="compositionally biased region" description="Acidic residues" evidence="1">
    <location>
        <begin position="82"/>
        <end position="91"/>
    </location>
</feature>
<dbReference type="KEGG" id="abac:LuPra_04670"/>
<protein>
    <submittedName>
        <fullName evidence="2">Uncharacterized protein</fullName>
    </submittedName>
</protein>
<dbReference type="AlphaFoldDB" id="A0A143PTK6"/>
<organism evidence="2 3">
    <name type="scientific">Luteitalea pratensis</name>
    <dbReference type="NCBI Taxonomy" id="1855912"/>
    <lineage>
        <taxon>Bacteria</taxon>
        <taxon>Pseudomonadati</taxon>
        <taxon>Acidobacteriota</taxon>
        <taxon>Vicinamibacteria</taxon>
        <taxon>Vicinamibacterales</taxon>
        <taxon>Vicinamibacteraceae</taxon>
        <taxon>Luteitalea</taxon>
    </lineage>
</organism>
<evidence type="ECO:0000313" key="3">
    <source>
        <dbReference type="Proteomes" id="UP000076079"/>
    </source>
</evidence>
<accession>A0A143PTK6</accession>